<dbReference type="GO" id="GO:0005886">
    <property type="term" value="C:plasma membrane"/>
    <property type="evidence" value="ECO:0007669"/>
    <property type="project" value="UniProtKB-SubCell"/>
</dbReference>
<keyword evidence="3" id="KW-1003">Cell membrane</keyword>
<feature type="transmembrane region" description="Helical" evidence="7">
    <location>
        <begin position="208"/>
        <end position="226"/>
    </location>
</feature>
<reference evidence="9 10" key="2">
    <citation type="submission" date="2008-10" db="EMBL/GenBank/DDBJ databases">
        <authorList>
            <person name="Fulton L."/>
            <person name="Clifton S."/>
            <person name="Fulton B."/>
            <person name="Xu J."/>
            <person name="Minx P."/>
            <person name="Pepin K.H."/>
            <person name="Johnson M."/>
            <person name="Thiruvilangam P."/>
            <person name="Bhonagiri V."/>
            <person name="Nash W.E."/>
            <person name="Mardis E.R."/>
            <person name="Wilson R.K."/>
        </authorList>
    </citation>
    <scope>NUCLEOTIDE SEQUENCE [LARGE SCALE GENOMIC DNA]</scope>
    <source>
        <strain evidence="9 10">DSM 13279</strain>
    </source>
</reference>
<evidence type="ECO:0000256" key="6">
    <source>
        <dbReference type="ARBA" id="ARBA00023136"/>
    </source>
</evidence>
<feature type="transmembrane region" description="Helical" evidence="7">
    <location>
        <begin position="76"/>
        <end position="101"/>
    </location>
</feature>
<evidence type="ECO:0000259" key="8">
    <source>
        <dbReference type="Pfam" id="PF01757"/>
    </source>
</evidence>
<protein>
    <recommendedName>
        <fullName evidence="8">Acyltransferase 3 domain-containing protein</fullName>
    </recommendedName>
</protein>
<dbReference type="Pfam" id="PF01757">
    <property type="entry name" value="Acyl_transf_3"/>
    <property type="match status" value="1"/>
</dbReference>
<dbReference type="InterPro" id="IPR002656">
    <property type="entry name" value="Acyl_transf_3_dom"/>
</dbReference>
<comment type="similarity">
    <text evidence="2">Belongs to the acyltransferase 3 family.</text>
</comment>
<feature type="transmembrane region" description="Helical" evidence="7">
    <location>
        <begin position="33"/>
        <end position="56"/>
    </location>
</feature>
<feature type="transmembrane region" description="Helical" evidence="7">
    <location>
        <begin position="277"/>
        <end position="301"/>
    </location>
</feature>
<evidence type="ECO:0000256" key="4">
    <source>
        <dbReference type="ARBA" id="ARBA00022692"/>
    </source>
</evidence>
<dbReference type="GO" id="GO:0009246">
    <property type="term" value="P:enterobacterial common antigen biosynthetic process"/>
    <property type="evidence" value="ECO:0007669"/>
    <property type="project" value="TreeGrafter"/>
</dbReference>
<evidence type="ECO:0000313" key="10">
    <source>
        <dbReference type="Proteomes" id="UP000003560"/>
    </source>
</evidence>
<feature type="transmembrane region" description="Helical" evidence="7">
    <location>
        <begin position="150"/>
        <end position="169"/>
    </location>
</feature>
<dbReference type="STRING" id="445975.COLSTE_01724"/>
<evidence type="ECO:0000256" key="5">
    <source>
        <dbReference type="ARBA" id="ARBA00022989"/>
    </source>
</evidence>
<dbReference type="PANTHER" id="PTHR40074:SF2">
    <property type="entry name" value="O-ACETYLTRANSFERASE WECH"/>
    <property type="match status" value="1"/>
</dbReference>
<evidence type="ECO:0000256" key="1">
    <source>
        <dbReference type="ARBA" id="ARBA00004651"/>
    </source>
</evidence>
<feature type="transmembrane region" description="Helical" evidence="7">
    <location>
        <begin position="321"/>
        <end position="341"/>
    </location>
</feature>
<dbReference type="EMBL" id="ABXJ01000095">
    <property type="protein sequence ID" value="EEA90104.1"/>
    <property type="molecule type" value="Genomic_DNA"/>
</dbReference>
<keyword evidence="4 7" id="KW-0812">Transmembrane</keyword>
<reference evidence="9 10" key="1">
    <citation type="submission" date="2008-10" db="EMBL/GenBank/DDBJ databases">
        <title>Draft genome sequence of Collinsella stercoris (DSM 13279).</title>
        <authorList>
            <person name="Sudarsanam P."/>
            <person name="Ley R."/>
            <person name="Guruge J."/>
            <person name="Turnbaugh P.J."/>
            <person name="Mahowald M."/>
            <person name="Liep D."/>
            <person name="Gordon J."/>
        </authorList>
    </citation>
    <scope>NUCLEOTIDE SEQUENCE [LARGE SCALE GENOMIC DNA]</scope>
    <source>
        <strain evidence="9 10">DSM 13279</strain>
    </source>
</reference>
<dbReference type="PANTHER" id="PTHR40074">
    <property type="entry name" value="O-ACETYLTRANSFERASE WECH"/>
    <property type="match status" value="1"/>
</dbReference>
<sequence length="353" mass="39638">MDVLSVLSCLAVVYLHCSTVVFLNEGDLLWSLSVVVQAVFSFAVPVFFMMSGANLIGYREKYDTKSFLKKRLKRVIIPLLGFSLLYYVLSCCAPDVFGLPMREPSISGFVTELLTNRICDVYWFLYSIAALYLMTPLISRAANDRGLLEYLLVLSFVSTAVVPLVNRFAPTDSLLSLLAIPYLTGPIFFYLLGYYIQRYVEVNCKVRSVLACSLFASLVAMIGMTFKTNYWHTAASGQFAEFDNFYLSIQNLLCVVYSCSIFGLMKGVEPKLQKNKFFHGGIFRLLTSVTLYVYLIHMLFINLFDVYVPHSITWDLGVRPPLVFLSSVAFGLVLSVIKTAIEKIYAGVSGIVN</sequence>
<comment type="subcellular location">
    <subcellularLocation>
        <location evidence="1">Cell membrane</location>
        <topology evidence="1">Multi-pass membrane protein</topology>
    </subcellularLocation>
</comment>
<organism evidence="9 10">
    <name type="scientific">Collinsella stercoris DSM 13279</name>
    <dbReference type="NCBI Taxonomy" id="445975"/>
    <lineage>
        <taxon>Bacteria</taxon>
        <taxon>Bacillati</taxon>
        <taxon>Actinomycetota</taxon>
        <taxon>Coriobacteriia</taxon>
        <taxon>Coriobacteriales</taxon>
        <taxon>Coriobacteriaceae</taxon>
        <taxon>Collinsella</taxon>
    </lineage>
</organism>
<evidence type="ECO:0000256" key="7">
    <source>
        <dbReference type="SAM" id="Phobius"/>
    </source>
</evidence>
<accession>B6GCA1</accession>
<comment type="caution">
    <text evidence="9">The sequence shown here is derived from an EMBL/GenBank/DDBJ whole genome shotgun (WGS) entry which is preliminary data.</text>
</comment>
<gene>
    <name evidence="9" type="ORF">COLSTE_01724</name>
</gene>
<dbReference type="AlphaFoldDB" id="B6GCA1"/>
<dbReference type="eggNOG" id="COG3274">
    <property type="taxonomic scope" value="Bacteria"/>
</dbReference>
<feature type="transmembrane region" description="Helical" evidence="7">
    <location>
        <begin position="246"/>
        <end position="265"/>
    </location>
</feature>
<name>B6GCA1_9ACTN</name>
<dbReference type="Proteomes" id="UP000003560">
    <property type="component" value="Unassembled WGS sequence"/>
</dbReference>
<feature type="transmembrane region" description="Helical" evidence="7">
    <location>
        <begin position="121"/>
        <end position="138"/>
    </location>
</feature>
<evidence type="ECO:0000313" key="9">
    <source>
        <dbReference type="EMBL" id="EEA90104.1"/>
    </source>
</evidence>
<keyword evidence="6 7" id="KW-0472">Membrane</keyword>
<keyword evidence="10" id="KW-1185">Reference proteome</keyword>
<proteinExistence type="inferred from homology"/>
<feature type="domain" description="Acyltransferase 3" evidence="8">
    <location>
        <begin position="2"/>
        <end position="337"/>
    </location>
</feature>
<keyword evidence="5 7" id="KW-1133">Transmembrane helix</keyword>
<evidence type="ECO:0000256" key="3">
    <source>
        <dbReference type="ARBA" id="ARBA00022475"/>
    </source>
</evidence>
<dbReference type="GO" id="GO:0016413">
    <property type="term" value="F:O-acetyltransferase activity"/>
    <property type="evidence" value="ECO:0007669"/>
    <property type="project" value="TreeGrafter"/>
</dbReference>
<dbReference type="HOGENOM" id="CLU_047714_0_0_11"/>
<feature type="transmembrane region" description="Helical" evidence="7">
    <location>
        <begin position="175"/>
        <end position="196"/>
    </location>
</feature>
<evidence type="ECO:0000256" key="2">
    <source>
        <dbReference type="ARBA" id="ARBA00007400"/>
    </source>
</evidence>